<dbReference type="InterPro" id="IPR001466">
    <property type="entry name" value="Beta-lactam-related"/>
</dbReference>
<dbReference type="EMBL" id="NGFP01000031">
    <property type="protein sequence ID" value="OUC97809.1"/>
    <property type="molecule type" value="Genomic_DNA"/>
</dbReference>
<dbReference type="Pfam" id="PF00144">
    <property type="entry name" value="Beta-lactamase"/>
    <property type="match status" value="1"/>
</dbReference>
<dbReference type="PANTHER" id="PTHR46825">
    <property type="entry name" value="D-ALANYL-D-ALANINE-CARBOXYPEPTIDASE/ENDOPEPTIDASE AMPH"/>
    <property type="match status" value="1"/>
</dbReference>
<keyword evidence="3" id="KW-0378">Hydrolase</keyword>
<gene>
    <name evidence="3" type="ORF">CA984_09710</name>
</gene>
<dbReference type="InterPro" id="IPR050491">
    <property type="entry name" value="AmpC-like"/>
</dbReference>
<sequence length="465" mass="49459">MNDYLERTGLPGAVVAVTRGDQVIRAAGYGHDADGRALTAGTPMPVASLSKSFTALAVMQLVEAGKVNLDAPVRHYLPEFEMADPRAGKITVRQLLNQTSGMADSAFPDLTLPQSDTLAGAVARMRGAKLSAEPGTKMNYHNPNYFVAARLVEVVSGVPFADHMSGEVFGPLGMRASSTVDTTKDMPGGAKGYIRAYGQVIPRSHPYWFANGSQGVVTTAGDLTRWLIMQNGKGRSADGRQIVSPRSIETMREPAKGSSYGMGWSTNKPGQGPVRIQHTGWLLTHNAMQTLLPAGGYGIAVVTNTGMSLEDDSALITQGLVDLTEGKAPEPTSPFTMTTDLVLAALTFLALALGVLGVLRSRSWAGRTTGRPLWRVVLRLVPYTLPVAIFAALADLFGLLLNRAGTMDQITYVWPALYVWLGTTALASAAVITARGFHTVRARRRPAGITSDDSPVAAGAGRVRR</sequence>
<dbReference type="Gene3D" id="3.40.710.10">
    <property type="entry name" value="DD-peptidase/beta-lactamase superfamily"/>
    <property type="match status" value="1"/>
</dbReference>
<dbReference type="PANTHER" id="PTHR46825:SF9">
    <property type="entry name" value="BETA-LACTAMASE-RELATED DOMAIN-CONTAINING PROTEIN"/>
    <property type="match status" value="1"/>
</dbReference>
<feature type="transmembrane region" description="Helical" evidence="1">
    <location>
        <begin position="341"/>
        <end position="359"/>
    </location>
</feature>
<dbReference type="AlphaFoldDB" id="A0A243RSE2"/>
<feature type="domain" description="Beta-lactamase-related" evidence="2">
    <location>
        <begin position="4"/>
        <end position="313"/>
    </location>
</feature>
<keyword evidence="1" id="KW-0472">Membrane</keyword>
<dbReference type="Proteomes" id="UP000194761">
    <property type="component" value="Unassembled WGS sequence"/>
</dbReference>
<evidence type="ECO:0000313" key="3">
    <source>
        <dbReference type="EMBL" id="OUC97809.1"/>
    </source>
</evidence>
<comment type="caution">
    <text evidence="3">The sequence shown here is derived from an EMBL/GenBank/DDBJ whole genome shotgun (WGS) entry which is preliminary data.</text>
</comment>
<protein>
    <submittedName>
        <fullName evidence="3">Serine hydrolase</fullName>
    </submittedName>
</protein>
<name>A0A243RSE2_9ACTN</name>
<dbReference type="InterPro" id="IPR012338">
    <property type="entry name" value="Beta-lactam/transpept-like"/>
</dbReference>
<evidence type="ECO:0000259" key="2">
    <source>
        <dbReference type="Pfam" id="PF00144"/>
    </source>
</evidence>
<accession>A0A243RSE2</accession>
<dbReference type="GO" id="GO:0016787">
    <property type="term" value="F:hydrolase activity"/>
    <property type="evidence" value="ECO:0007669"/>
    <property type="project" value="UniProtKB-KW"/>
</dbReference>
<feature type="transmembrane region" description="Helical" evidence="1">
    <location>
        <begin position="380"/>
        <end position="400"/>
    </location>
</feature>
<dbReference type="SUPFAM" id="SSF56601">
    <property type="entry name" value="beta-lactamase/transpeptidase-like"/>
    <property type="match status" value="1"/>
</dbReference>
<reference evidence="3 4" key="1">
    <citation type="submission" date="2017-05" db="EMBL/GenBank/DDBJ databases">
        <title>Biotechnological potential of actinobacteria isolated from South African environments.</title>
        <authorList>
            <person name="Le Roes-Hill M."/>
            <person name="Prins A."/>
            <person name="Durrell K.A."/>
        </authorList>
    </citation>
    <scope>NUCLEOTIDE SEQUENCE [LARGE SCALE GENOMIC DNA]</scope>
    <source>
        <strain evidence="3">M26</strain>
    </source>
</reference>
<feature type="transmembrane region" description="Helical" evidence="1">
    <location>
        <begin position="412"/>
        <end position="434"/>
    </location>
</feature>
<organism evidence="3 4">
    <name type="scientific">Streptosporangium minutum</name>
    <dbReference type="NCBI Taxonomy" id="569862"/>
    <lineage>
        <taxon>Bacteria</taxon>
        <taxon>Bacillati</taxon>
        <taxon>Actinomycetota</taxon>
        <taxon>Actinomycetes</taxon>
        <taxon>Streptosporangiales</taxon>
        <taxon>Streptosporangiaceae</taxon>
        <taxon>Streptosporangium</taxon>
    </lineage>
</organism>
<evidence type="ECO:0000313" key="4">
    <source>
        <dbReference type="Proteomes" id="UP000194761"/>
    </source>
</evidence>
<keyword evidence="1" id="KW-0812">Transmembrane</keyword>
<keyword evidence="1" id="KW-1133">Transmembrane helix</keyword>
<keyword evidence="4" id="KW-1185">Reference proteome</keyword>
<evidence type="ECO:0000256" key="1">
    <source>
        <dbReference type="SAM" id="Phobius"/>
    </source>
</evidence>
<proteinExistence type="predicted"/>